<evidence type="ECO:0000313" key="2">
    <source>
        <dbReference type="EMBL" id="PPQ70349.1"/>
    </source>
</evidence>
<dbReference type="Gene3D" id="3.40.50.300">
    <property type="entry name" value="P-loop containing nucleotide triphosphate hydrolases"/>
    <property type="match status" value="1"/>
</dbReference>
<dbReference type="InterPro" id="IPR003959">
    <property type="entry name" value="ATPase_AAA_core"/>
</dbReference>
<dbReference type="InterPro" id="IPR003593">
    <property type="entry name" value="AAA+_ATPase"/>
</dbReference>
<dbReference type="InterPro" id="IPR054289">
    <property type="entry name" value="DUF7025"/>
</dbReference>
<evidence type="ECO:0000313" key="3">
    <source>
        <dbReference type="Proteomes" id="UP000284706"/>
    </source>
</evidence>
<organism evidence="2 3">
    <name type="scientific">Gymnopilus dilepis</name>
    <dbReference type="NCBI Taxonomy" id="231916"/>
    <lineage>
        <taxon>Eukaryota</taxon>
        <taxon>Fungi</taxon>
        <taxon>Dikarya</taxon>
        <taxon>Basidiomycota</taxon>
        <taxon>Agaricomycotina</taxon>
        <taxon>Agaricomycetes</taxon>
        <taxon>Agaricomycetidae</taxon>
        <taxon>Agaricales</taxon>
        <taxon>Agaricineae</taxon>
        <taxon>Hymenogastraceae</taxon>
        <taxon>Gymnopilus</taxon>
    </lineage>
</organism>
<name>A0A409VVS9_9AGAR</name>
<feature type="domain" description="AAA+ ATPase" evidence="1">
    <location>
        <begin position="500"/>
        <end position="625"/>
    </location>
</feature>
<dbReference type="OrthoDB" id="10042665at2759"/>
<comment type="caution">
    <text evidence="2">The sequence shown here is derived from an EMBL/GenBank/DDBJ whole genome shotgun (WGS) entry which is preliminary data.</text>
</comment>
<reference evidence="2 3" key="1">
    <citation type="journal article" date="2018" name="Evol. Lett.">
        <title>Horizontal gene cluster transfer increased hallucinogenic mushroom diversity.</title>
        <authorList>
            <person name="Reynolds H.T."/>
            <person name="Vijayakumar V."/>
            <person name="Gluck-Thaler E."/>
            <person name="Korotkin H.B."/>
            <person name="Matheny P.B."/>
            <person name="Slot J.C."/>
        </authorList>
    </citation>
    <scope>NUCLEOTIDE SEQUENCE [LARGE SCALE GENOMIC DNA]</scope>
    <source>
        <strain evidence="2 3">SRW20</strain>
    </source>
</reference>
<dbReference type="EMBL" id="NHYE01005544">
    <property type="protein sequence ID" value="PPQ70349.1"/>
    <property type="molecule type" value="Genomic_DNA"/>
</dbReference>
<sequence>MNRRLSTFLKSSASSSTSTHVDEEKTIDDDHASKASTVVREESLPVPSLKVKRVDFYYSRWTKSWKYRNTSSKVTVESIPVMQSNNNDTWKEFSFVIVRTIPRQENFDPTFKLIVKSEYILKACKDIIRSWPGISWNSDPLEMDPEIFITFHSEFLKYAAELEKKKSRTEQENNMLMSVNLLNSTIASDYRVTLNTIERLTSHGEITFDLLYAILVPRSLMVTKCAITGLPRLFELTSWTRTTIDSKPVYQLMLQSVDLVDRPQSHSVVVGKVQTIVYLMYVRGAVKISTLDAYPLQYHPNPDMLKDALLKRGKKWVSLIGVHHKQYDGLAALKTGEKLLKHNVRGRIMVDRATFRRLNANYVLPTPVPPKVEDNADTKTSSRFNQNQVPQYDAYGNPLPQVIPVQTQDHLVQTQSNDATPDVEMTDSELLLAPTVVFGFSLVDKVWLEFNVEKISDVEWNTDAFSNLVLPGERKNLLQSLVEAHRKEVGLDDFIKGKGHGLVINLYGPPGVGKTFSAEATSEHVRRPLYVVGGGDLGTSASALDAALERIFDVATAWKAIVLIDEADVFLEQRSLHDLERNAMVAVFLRHVEYYRGILFLTTNRVKAFDEAFLSRIHVALHFSELSEESKEQVWAAFLSKMGDAAKGVSKEQIKQLAKRDINGRQIKNAARTAHSLAIAKGEDVTFEHLRVTLDALDEFTEEFQKKNAGMYM</sequence>
<protein>
    <recommendedName>
        <fullName evidence="1">AAA+ ATPase domain-containing protein</fullName>
    </recommendedName>
</protein>
<dbReference type="SUPFAM" id="SSF52540">
    <property type="entry name" value="P-loop containing nucleoside triphosphate hydrolases"/>
    <property type="match status" value="1"/>
</dbReference>
<keyword evidence="3" id="KW-1185">Reference proteome</keyword>
<dbReference type="PANTHER" id="PTHR46411:SF3">
    <property type="entry name" value="AAA+ ATPASE DOMAIN-CONTAINING PROTEIN"/>
    <property type="match status" value="1"/>
</dbReference>
<dbReference type="Pfam" id="PF00004">
    <property type="entry name" value="AAA"/>
    <property type="match status" value="1"/>
</dbReference>
<dbReference type="SMART" id="SM00382">
    <property type="entry name" value="AAA"/>
    <property type="match status" value="1"/>
</dbReference>
<dbReference type="InterPro" id="IPR027417">
    <property type="entry name" value="P-loop_NTPase"/>
</dbReference>
<proteinExistence type="predicted"/>
<dbReference type="Proteomes" id="UP000284706">
    <property type="component" value="Unassembled WGS sequence"/>
</dbReference>
<accession>A0A409VVS9</accession>
<dbReference type="InParanoid" id="A0A409VVS9"/>
<dbReference type="Pfam" id="PF22942">
    <property type="entry name" value="DUF7025"/>
    <property type="match status" value="1"/>
</dbReference>
<dbReference type="PANTHER" id="PTHR46411">
    <property type="entry name" value="FAMILY ATPASE, PUTATIVE-RELATED"/>
    <property type="match status" value="1"/>
</dbReference>
<dbReference type="CDD" id="cd19481">
    <property type="entry name" value="RecA-like_protease"/>
    <property type="match status" value="1"/>
</dbReference>
<dbReference type="GO" id="GO:0016887">
    <property type="term" value="F:ATP hydrolysis activity"/>
    <property type="evidence" value="ECO:0007669"/>
    <property type="project" value="InterPro"/>
</dbReference>
<evidence type="ECO:0000259" key="1">
    <source>
        <dbReference type="SMART" id="SM00382"/>
    </source>
</evidence>
<dbReference type="GO" id="GO:0005524">
    <property type="term" value="F:ATP binding"/>
    <property type="evidence" value="ECO:0007669"/>
    <property type="project" value="InterPro"/>
</dbReference>
<gene>
    <name evidence="2" type="ORF">CVT26_013783</name>
</gene>
<dbReference type="STRING" id="231916.A0A409VVS9"/>
<dbReference type="AlphaFoldDB" id="A0A409VVS9"/>